<dbReference type="InterPro" id="IPR039426">
    <property type="entry name" value="TonB-dep_rcpt-like"/>
</dbReference>
<keyword evidence="5 7" id="KW-0472">Membrane</keyword>
<accession>A0ABZ0W379</accession>
<reference evidence="9 10" key="1">
    <citation type="submission" date="2023-12" db="EMBL/GenBank/DDBJ databases">
        <title>Genome sequencing and assembly of bacterial species from a model synthetic community.</title>
        <authorList>
            <person name="Hogle S.L."/>
        </authorList>
    </citation>
    <scope>NUCLEOTIDE SEQUENCE [LARGE SCALE GENOMIC DNA]</scope>
    <source>
        <strain evidence="9 10">HAMBI_3031</strain>
    </source>
</reference>
<keyword evidence="2 7" id="KW-0813">Transport</keyword>
<dbReference type="Gene3D" id="3.55.50.30">
    <property type="match status" value="1"/>
</dbReference>
<dbReference type="NCBIfam" id="TIGR04057">
    <property type="entry name" value="SusC_RagA_signa"/>
    <property type="match status" value="1"/>
</dbReference>
<proteinExistence type="inferred from homology"/>
<dbReference type="InterPro" id="IPR023996">
    <property type="entry name" value="TonB-dep_OMP_SusC/RagA"/>
</dbReference>
<keyword evidence="4 7" id="KW-0812">Transmembrane</keyword>
<dbReference type="EMBL" id="CP139960">
    <property type="protein sequence ID" value="WQD36942.1"/>
    <property type="molecule type" value="Genomic_DNA"/>
</dbReference>
<sequence>MKKNVLKGFLFPSGALLKTLLVMKLAIAIVLFTAFQVQAGNASGQGISLNLKNTDVKTVLAAIEKSTRYRFIYNYELSGLKAQLDFKAREASLTEVLNKLLEGNNLAYKKLNRNLIAIVSTIDEEKRQVEITGRVADTKGDPIPGASVTEKGTSNGVVTNNNGEYRITVGDGAVLVVSAVGFQQQEIIVGTQTEINVALETSVSSLNEVIVIGYGTQRKKDLTGSVAVVDMKELKAQPAASPLEALQGKAAGVQIVNDGSPGATPQIRIRGFSTINNNDPLFIIDGMPYQGKLSWLSSNDIESMQVLKDASAASIYGSRANNGVVIITTKKGRSGKPQVNLDIYYGSQNPNRSRFPTYLNPQQFADYLFTGYRNAGLDPTQTDYYGTNANQPTLPEYLLAGAVNGQKITAAMVDPSLYKYTTSQSTFYQITKANQQGTDWFRTITQNAPMQNYQLTVSGGTEKSNYAVSGGYLNQEGIVKHTGFKRYTIRANTNFTLLNDRLQLGENIQYSRTQGVGFATNVNTPGSYMGEGSPIGWAYRVQTIIPVYDIMGNFAGSRGNLLGNAENPLAVLVRGKDNLNTSNQFFGSAFADLKILEGLHLRTTYGVRYETWNGVSVTYPNPERAEGSYDNHSFSENMGWGTDWTWSNTLTYKKQFNENHELTILAGTEAIKANGRILRGSANGFYLMGDMNYYYMNTANSSPVAANDIIQPSSLYSILGRVDYSLMDKYLISATLRRDGSSRFGSTNQYGNFPAASVAWRLSNEDFFKRVTWINDLKLRAGYGVTGNQSIRDFEYLKRLQASLNNSFYPINGSLSSGVWIANYDNKDVKWEQAQSLNLGIDFTLFNNKLGGSFDVYNKKTKDLLYVLDLPAQAIGGGQSPFVNLGNMSNKGFEIALNYNYTSLSPTNPFSLDLGVNFSRNINELTKLADGVKRTFLLSNRSVQPSVLQAGLPFGAFYGYKVEGLFNSAEEIAGAATQPGAHLGGFRYADVSGPDGTPDGVINDDDRTFIGNPHPDFIYGFNVNARYHNFDVALFFNGSQGNDLFDMTRLYTDLSLFDGSVSDRMLDAWSPTNTNSNIPAPYRDRPAIEMLSNSYFVQDGSYLKLKLLQIGYNFKFKGTLQDKVKNCRLYVSGTNLFTVTNYTGLDPEVTSSPGTWAAPGVDMGMYPMSRQFLIGLNVTF</sequence>
<name>A0ABZ0W379_9BACT</name>
<evidence type="ECO:0000256" key="2">
    <source>
        <dbReference type="ARBA" id="ARBA00022448"/>
    </source>
</evidence>
<protein>
    <submittedName>
        <fullName evidence="9">TonB-dependent receptor</fullName>
    </submittedName>
</protein>
<dbReference type="Pfam" id="PF07715">
    <property type="entry name" value="Plug"/>
    <property type="match status" value="1"/>
</dbReference>
<dbReference type="InterPro" id="IPR036942">
    <property type="entry name" value="Beta-barrel_TonB_sf"/>
</dbReference>
<evidence type="ECO:0000313" key="10">
    <source>
        <dbReference type="Proteomes" id="UP001325680"/>
    </source>
</evidence>
<dbReference type="InterPro" id="IPR023997">
    <property type="entry name" value="TonB-dep_OMP_SusC/RagA_CS"/>
</dbReference>
<gene>
    <name evidence="9" type="ORF">U0035_14815</name>
</gene>
<dbReference type="PROSITE" id="PS52016">
    <property type="entry name" value="TONB_DEPENDENT_REC_3"/>
    <property type="match status" value="1"/>
</dbReference>
<evidence type="ECO:0000256" key="1">
    <source>
        <dbReference type="ARBA" id="ARBA00004571"/>
    </source>
</evidence>
<dbReference type="Gene3D" id="2.60.40.1120">
    <property type="entry name" value="Carboxypeptidase-like, regulatory domain"/>
    <property type="match status" value="1"/>
</dbReference>
<evidence type="ECO:0000256" key="7">
    <source>
        <dbReference type="PROSITE-ProRule" id="PRU01360"/>
    </source>
</evidence>
<dbReference type="InterPro" id="IPR008969">
    <property type="entry name" value="CarboxyPept-like_regulatory"/>
</dbReference>
<dbReference type="SUPFAM" id="SSF56935">
    <property type="entry name" value="Porins"/>
    <property type="match status" value="1"/>
</dbReference>
<evidence type="ECO:0000313" key="9">
    <source>
        <dbReference type="EMBL" id="WQD36942.1"/>
    </source>
</evidence>
<dbReference type="Gene3D" id="2.170.130.10">
    <property type="entry name" value="TonB-dependent receptor, plug domain"/>
    <property type="match status" value="1"/>
</dbReference>
<organism evidence="9 10">
    <name type="scientific">Niabella yanshanensis</name>
    <dbReference type="NCBI Taxonomy" id="577386"/>
    <lineage>
        <taxon>Bacteria</taxon>
        <taxon>Pseudomonadati</taxon>
        <taxon>Bacteroidota</taxon>
        <taxon>Chitinophagia</taxon>
        <taxon>Chitinophagales</taxon>
        <taxon>Chitinophagaceae</taxon>
        <taxon>Niabella</taxon>
    </lineage>
</organism>
<dbReference type="Gene3D" id="2.40.170.20">
    <property type="entry name" value="TonB-dependent receptor, beta-barrel domain"/>
    <property type="match status" value="1"/>
</dbReference>
<evidence type="ECO:0000256" key="4">
    <source>
        <dbReference type="ARBA" id="ARBA00022692"/>
    </source>
</evidence>
<evidence type="ECO:0000259" key="8">
    <source>
        <dbReference type="Pfam" id="PF07715"/>
    </source>
</evidence>
<dbReference type="InterPro" id="IPR037066">
    <property type="entry name" value="Plug_dom_sf"/>
</dbReference>
<feature type="domain" description="TonB-dependent receptor plug" evidence="8">
    <location>
        <begin position="219"/>
        <end position="324"/>
    </location>
</feature>
<dbReference type="Pfam" id="PF13715">
    <property type="entry name" value="CarbopepD_reg_2"/>
    <property type="match status" value="1"/>
</dbReference>
<evidence type="ECO:0000256" key="3">
    <source>
        <dbReference type="ARBA" id="ARBA00022452"/>
    </source>
</evidence>
<keyword evidence="6 7" id="KW-0998">Cell outer membrane</keyword>
<dbReference type="Proteomes" id="UP001325680">
    <property type="component" value="Chromosome"/>
</dbReference>
<dbReference type="InterPro" id="IPR012910">
    <property type="entry name" value="Plug_dom"/>
</dbReference>
<keyword evidence="10" id="KW-1185">Reference proteome</keyword>
<dbReference type="RefSeq" id="WP_245957771.1">
    <property type="nucleotide sequence ID" value="NZ_CP139960.1"/>
</dbReference>
<comment type="similarity">
    <text evidence="7">Belongs to the TonB-dependent receptor family.</text>
</comment>
<dbReference type="NCBIfam" id="TIGR04056">
    <property type="entry name" value="OMP_RagA_SusC"/>
    <property type="match status" value="1"/>
</dbReference>
<evidence type="ECO:0000256" key="6">
    <source>
        <dbReference type="ARBA" id="ARBA00023237"/>
    </source>
</evidence>
<evidence type="ECO:0000256" key="5">
    <source>
        <dbReference type="ARBA" id="ARBA00023136"/>
    </source>
</evidence>
<dbReference type="SUPFAM" id="SSF49464">
    <property type="entry name" value="Carboxypeptidase regulatory domain-like"/>
    <property type="match status" value="1"/>
</dbReference>
<comment type="subcellular location">
    <subcellularLocation>
        <location evidence="1 7">Cell outer membrane</location>
        <topology evidence="1 7">Multi-pass membrane protein</topology>
    </subcellularLocation>
</comment>
<keyword evidence="9" id="KW-0675">Receptor</keyword>
<keyword evidence="3 7" id="KW-1134">Transmembrane beta strand</keyword>